<evidence type="ECO:0000256" key="1">
    <source>
        <dbReference type="SAM" id="MobiDB-lite"/>
    </source>
</evidence>
<dbReference type="AlphaFoldDB" id="A0A7C1GTY7"/>
<comment type="caution">
    <text evidence="2">The sequence shown here is derived from an EMBL/GenBank/DDBJ whole genome shotgun (WGS) entry which is preliminary data.</text>
</comment>
<sequence>MKDETWSSKSSGKRISSELKDRDSFTTGELKPYLTLPGEEISPVTIRTRLNALKRSGVITPVGRGLYTLKKLYDYTPEIDQILGKVYLELSKRLPLTRICVWRPSWLNEFALHIVSMQTIVVESERETERAVFEVLQESLEKNSSLTGTLLLLNPSAEDIDLYVSGQSPTIVVGRLITEAPVGESDGVVVPRLEKMLVDLFSGGPVLEPFGGAEMDRVFRNAFNTYALNVNTIIRYATRRGKRQEMSDYLTSKKLTGHGEVLDDLR</sequence>
<reference evidence="2" key="1">
    <citation type="journal article" date="2020" name="mSystems">
        <title>Genome- and Community-Level Interaction Insights into Carbon Utilization and Element Cycling Functions of Hydrothermarchaeota in Hydrothermal Sediment.</title>
        <authorList>
            <person name="Zhou Z."/>
            <person name="Liu Y."/>
            <person name="Xu W."/>
            <person name="Pan J."/>
            <person name="Luo Z.H."/>
            <person name="Li M."/>
        </authorList>
    </citation>
    <scope>NUCLEOTIDE SEQUENCE [LARGE SCALE GENOMIC DNA]</scope>
    <source>
        <strain evidence="2">SpSt-1179</strain>
    </source>
</reference>
<proteinExistence type="predicted"/>
<organism evidence="2">
    <name type="scientific">Mesotoga infera</name>
    <dbReference type="NCBI Taxonomy" id="1236046"/>
    <lineage>
        <taxon>Bacteria</taxon>
        <taxon>Thermotogati</taxon>
        <taxon>Thermotogota</taxon>
        <taxon>Thermotogae</taxon>
        <taxon>Kosmotogales</taxon>
        <taxon>Kosmotogaceae</taxon>
        <taxon>Mesotoga</taxon>
    </lineage>
</organism>
<accession>A0A7C1GTY7</accession>
<feature type="region of interest" description="Disordered" evidence="1">
    <location>
        <begin position="1"/>
        <end position="20"/>
    </location>
</feature>
<dbReference type="Proteomes" id="UP000886198">
    <property type="component" value="Unassembled WGS sequence"/>
</dbReference>
<protein>
    <submittedName>
        <fullName evidence="2">Uncharacterized protein</fullName>
    </submittedName>
</protein>
<dbReference type="EMBL" id="DSBT01000265">
    <property type="protein sequence ID" value="HDP78300.1"/>
    <property type="molecule type" value="Genomic_DNA"/>
</dbReference>
<evidence type="ECO:0000313" key="2">
    <source>
        <dbReference type="EMBL" id="HDP78300.1"/>
    </source>
</evidence>
<dbReference type="InterPro" id="IPR046484">
    <property type="entry name" value="DUF6577"/>
</dbReference>
<name>A0A7C1GTY7_9BACT</name>
<dbReference type="Pfam" id="PF20217">
    <property type="entry name" value="DUF6577"/>
    <property type="match status" value="1"/>
</dbReference>
<gene>
    <name evidence="2" type="ORF">ENN47_08995</name>
</gene>